<keyword evidence="4" id="KW-1185">Reference proteome</keyword>
<keyword evidence="2" id="KW-0812">Transmembrane</keyword>
<accession>A0A847SEP4</accession>
<feature type="compositionally biased region" description="Basic and acidic residues" evidence="1">
    <location>
        <begin position="214"/>
        <end position="224"/>
    </location>
</feature>
<gene>
    <name evidence="3" type="ORF">HF682_04560</name>
</gene>
<feature type="transmembrane region" description="Helical" evidence="2">
    <location>
        <begin position="37"/>
        <end position="60"/>
    </location>
</feature>
<feature type="region of interest" description="Disordered" evidence="1">
    <location>
        <begin position="196"/>
        <end position="230"/>
    </location>
</feature>
<organism evidence="3 4">
    <name type="scientific">Leeia aquatica</name>
    <dbReference type="NCBI Taxonomy" id="2725557"/>
    <lineage>
        <taxon>Bacteria</taxon>
        <taxon>Pseudomonadati</taxon>
        <taxon>Pseudomonadota</taxon>
        <taxon>Betaproteobacteria</taxon>
        <taxon>Neisseriales</taxon>
        <taxon>Leeiaceae</taxon>
        <taxon>Leeia</taxon>
    </lineage>
</organism>
<dbReference type="PANTHER" id="PTHR34351:SF1">
    <property type="entry name" value="SLR1927 PROTEIN"/>
    <property type="match status" value="1"/>
</dbReference>
<dbReference type="RefSeq" id="WP_168876037.1">
    <property type="nucleotide sequence ID" value="NZ_JABAIM010000001.1"/>
</dbReference>
<evidence type="ECO:0000313" key="3">
    <source>
        <dbReference type="EMBL" id="NLR74422.1"/>
    </source>
</evidence>
<sequence>MSAVSASSLTPLGRIRQWLSRPHLPVNGVLQLDRRRLYILPTLHGLVFAVLLLTMLLTALNYMLNLGLLLTFALTGLGFAVMWHAYRNLLGVELRAGEAEPVFLGQTAWLPVTLSIPAGYARFGLELHCRDQHAAAIDLPAGGSVHALLPWQPVRRGWITLPRQTITSRFPLALFRCWSYSDLPLRVLVYPQPEADAPAAPASTQPDEQSSASRLDDDHPDQLRPYRPGDPLRSIAWKHSARLDSWLTRVGQQGERLERWLDWHTLPSGLSDEARLSRLTRWVLRAEQEEIDYGLRLPGQEVPLGHGPAQLRQCLEALATWGQP</sequence>
<keyword evidence="2" id="KW-0472">Membrane</keyword>
<feature type="compositionally biased region" description="Low complexity" evidence="1">
    <location>
        <begin position="196"/>
        <end position="207"/>
    </location>
</feature>
<dbReference type="PANTHER" id="PTHR34351">
    <property type="entry name" value="SLR1927 PROTEIN-RELATED"/>
    <property type="match status" value="1"/>
</dbReference>
<comment type="caution">
    <text evidence="3">The sequence shown here is derived from an EMBL/GenBank/DDBJ whole genome shotgun (WGS) entry which is preliminary data.</text>
</comment>
<evidence type="ECO:0000256" key="1">
    <source>
        <dbReference type="SAM" id="MobiDB-lite"/>
    </source>
</evidence>
<dbReference type="Proteomes" id="UP000587991">
    <property type="component" value="Unassembled WGS sequence"/>
</dbReference>
<keyword evidence="2" id="KW-1133">Transmembrane helix</keyword>
<name>A0A847SEP4_9NEIS</name>
<dbReference type="AlphaFoldDB" id="A0A847SEP4"/>
<protein>
    <submittedName>
        <fullName evidence="3">DUF58 domain-containing protein</fullName>
    </submittedName>
</protein>
<reference evidence="3 4" key="1">
    <citation type="submission" date="2020-04" db="EMBL/GenBank/DDBJ databases">
        <title>Draft genome of Leeia sp. IMCC25680.</title>
        <authorList>
            <person name="Song J."/>
            <person name="Cho J.-C."/>
        </authorList>
    </citation>
    <scope>NUCLEOTIDE SEQUENCE [LARGE SCALE GENOMIC DNA]</scope>
    <source>
        <strain evidence="3 4">IMCC25680</strain>
    </source>
</reference>
<evidence type="ECO:0000313" key="4">
    <source>
        <dbReference type="Proteomes" id="UP000587991"/>
    </source>
</evidence>
<dbReference type="EMBL" id="JABAIM010000001">
    <property type="protein sequence ID" value="NLR74422.1"/>
    <property type="molecule type" value="Genomic_DNA"/>
</dbReference>
<evidence type="ECO:0000256" key="2">
    <source>
        <dbReference type="SAM" id="Phobius"/>
    </source>
</evidence>
<proteinExistence type="predicted"/>
<feature type="transmembrane region" description="Helical" evidence="2">
    <location>
        <begin position="66"/>
        <end position="86"/>
    </location>
</feature>